<proteinExistence type="predicted"/>
<dbReference type="InterPro" id="IPR017900">
    <property type="entry name" value="4Fe4S_Fe_S_CS"/>
</dbReference>
<dbReference type="PROSITE" id="PS00198">
    <property type="entry name" value="4FE4S_FER_1"/>
    <property type="match status" value="2"/>
</dbReference>
<dbReference type="InterPro" id="IPR017896">
    <property type="entry name" value="4Fe4S_Fe-S-bd"/>
</dbReference>
<accession>A0A8D5ZIN3</accession>
<dbReference type="PROSITE" id="PS51379">
    <property type="entry name" value="4FE4S_FER_2"/>
    <property type="match status" value="2"/>
</dbReference>
<dbReference type="SUPFAM" id="SSF46548">
    <property type="entry name" value="alpha-helical ferredoxin"/>
    <property type="match status" value="1"/>
</dbReference>
<name>A0A8D5ZIN3_9CREN</name>
<evidence type="ECO:0000259" key="1">
    <source>
        <dbReference type="PROSITE" id="PS51379"/>
    </source>
</evidence>
<dbReference type="InterPro" id="IPR009051">
    <property type="entry name" value="Helical_ferredxn"/>
</dbReference>
<dbReference type="RefSeq" id="WP_221289452.1">
    <property type="nucleotide sequence ID" value="NZ_AP024597.1"/>
</dbReference>
<sequence length="626" mass="71019">MNEELLLSQLSLTRRSSSLPKLIKVNSTTDLSKLRGMARYEFSRGIDGNEILDLTSLRGVEDLGDKIKVLSGTPWRDVIKYNPETYGNLDFSVGGSVFFGDAGFGFNEFGLIKDRVEVEGYLNGIKYTGKYNGGIIYAVYIKKESKQLAYKGYTSDDIDAVLYKLKNWFTLGFPAFRDITINIQGGLAKLIVSYPSIREQLLLMYVSDLQKVDPIYEDLTPRHKYQYFGTTDLNGLFQIKENIKRSERTILRFRGTRVYFTIYSNTPLKFAENTPLTAYSDSDGQNDLNGCVLCGRCVDVCPYGEMMGSPVYTPLGLYVLQPLGFAEGLVNCHMCGKCVEVCPSKLDILTDLRKYARYDKIDFALPEIRELPASSVIVLTPISKGLEDRAIRALLYLHSKGKKVGIIRLDINVIDLLLDRADWTAVAKKLENVNEIITITPEEYHYLQALKRLKILDINFVEELVLPDTEIEGKELHIPCMIGIRTENDELNKCSLAFLQSISNKSVESKVSAKYTLCPITAKKLNIKTPLDTIFPTLNLQALENTISKLHQGEEDTELVVDDAKWYEGIAEELFIKVNERTLSAQLNRFTKEEMLLLYFYMDKFESLSDKDKEIITKEITKLFSS</sequence>
<dbReference type="Gene3D" id="1.10.1060.10">
    <property type="entry name" value="Alpha-helical ferredoxin"/>
    <property type="match status" value="1"/>
</dbReference>
<dbReference type="GeneID" id="66162476"/>
<dbReference type="EMBL" id="AP024597">
    <property type="protein sequence ID" value="BCU69422.1"/>
    <property type="molecule type" value="Genomic_DNA"/>
</dbReference>
<dbReference type="AlphaFoldDB" id="A0A8D5ZIN3"/>
<protein>
    <recommendedName>
        <fullName evidence="1">4Fe-4S ferredoxin-type domain-containing protein</fullName>
    </recommendedName>
</protein>
<evidence type="ECO:0000313" key="3">
    <source>
        <dbReference type="Proteomes" id="UP000825123"/>
    </source>
</evidence>
<dbReference type="Proteomes" id="UP000825123">
    <property type="component" value="Chromosome"/>
</dbReference>
<dbReference type="Pfam" id="PF13183">
    <property type="entry name" value="Fer4_8"/>
    <property type="match status" value="1"/>
</dbReference>
<organism evidence="2 3">
    <name type="scientific">Stygiolobus caldivivus</name>
    <dbReference type="NCBI Taxonomy" id="2824673"/>
    <lineage>
        <taxon>Archaea</taxon>
        <taxon>Thermoproteota</taxon>
        <taxon>Thermoprotei</taxon>
        <taxon>Sulfolobales</taxon>
        <taxon>Sulfolobaceae</taxon>
        <taxon>Stygiolobus</taxon>
    </lineage>
</organism>
<dbReference type="GO" id="GO:0016491">
    <property type="term" value="F:oxidoreductase activity"/>
    <property type="evidence" value="ECO:0007669"/>
    <property type="project" value="UniProtKB-ARBA"/>
</dbReference>
<evidence type="ECO:0000313" key="2">
    <source>
        <dbReference type="EMBL" id="BCU69422.1"/>
    </source>
</evidence>
<feature type="domain" description="4Fe-4S ferredoxin-type" evidence="1">
    <location>
        <begin position="282"/>
        <end position="311"/>
    </location>
</feature>
<dbReference type="KEGG" id="csty:KN1_07190"/>
<keyword evidence="3" id="KW-1185">Reference proteome</keyword>
<dbReference type="GO" id="GO:0051536">
    <property type="term" value="F:iron-sulfur cluster binding"/>
    <property type="evidence" value="ECO:0007669"/>
    <property type="project" value="InterPro"/>
</dbReference>
<gene>
    <name evidence="2" type="ORF">KN1_07190</name>
</gene>
<reference evidence="2 3" key="1">
    <citation type="submission" date="2021-04" db="EMBL/GenBank/DDBJ databases">
        <title>Complete genome sequence of Stygiolobus sp. KN-1.</title>
        <authorList>
            <person name="Nakamura K."/>
            <person name="Sakai H."/>
            <person name="Kurosawa N."/>
        </authorList>
    </citation>
    <scope>NUCLEOTIDE SEQUENCE [LARGE SCALE GENOMIC DNA]</scope>
    <source>
        <strain evidence="2 3">KN-1</strain>
    </source>
</reference>
<feature type="domain" description="4Fe-4S ferredoxin-type" evidence="1">
    <location>
        <begin position="321"/>
        <end position="352"/>
    </location>
</feature>